<organism evidence="9 10">
    <name type="scientific">Oceanobacillus piezotolerans</name>
    <dbReference type="NCBI Taxonomy" id="2448030"/>
    <lineage>
        <taxon>Bacteria</taxon>
        <taxon>Bacillati</taxon>
        <taxon>Bacillota</taxon>
        <taxon>Bacilli</taxon>
        <taxon>Bacillales</taxon>
        <taxon>Bacillaceae</taxon>
        <taxon>Oceanobacillus</taxon>
    </lineage>
</organism>
<dbReference type="NCBIfam" id="TIGR01754">
    <property type="entry name" value="flav_RNR"/>
    <property type="match status" value="1"/>
</dbReference>
<dbReference type="Pfam" id="PF00258">
    <property type="entry name" value="Flavodoxin_1"/>
    <property type="match status" value="1"/>
</dbReference>
<protein>
    <submittedName>
        <fullName evidence="9">Flavodoxin</fullName>
    </submittedName>
</protein>
<dbReference type="GO" id="GO:0016651">
    <property type="term" value="F:oxidoreductase activity, acting on NAD(P)H"/>
    <property type="evidence" value="ECO:0007669"/>
    <property type="project" value="UniProtKB-ARBA"/>
</dbReference>
<dbReference type="OrthoDB" id="9790745at2"/>
<keyword evidence="5" id="KW-0285">Flavoprotein</keyword>
<accession>A0A498D476</accession>
<evidence type="ECO:0000256" key="5">
    <source>
        <dbReference type="ARBA" id="ARBA00022630"/>
    </source>
</evidence>
<dbReference type="AlphaFoldDB" id="A0A498D476"/>
<evidence type="ECO:0000256" key="2">
    <source>
        <dbReference type="ARBA" id="ARBA00003297"/>
    </source>
</evidence>
<comment type="caution">
    <text evidence="9">The sequence shown here is derived from an EMBL/GenBank/DDBJ whole genome shotgun (WGS) entry which is preliminary data.</text>
</comment>
<dbReference type="GO" id="GO:0010181">
    <property type="term" value="F:FMN binding"/>
    <property type="evidence" value="ECO:0007669"/>
    <property type="project" value="InterPro"/>
</dbReference>
<dbReference type="PANTHER" id="PTHR42809">
    <property type="entry name" value="FLAVODOXIN 2"/>
    <property type="match status" value="1"/>
</dbReference>
<dbReference type="PROSITE" id="PS50902">
    <property type="entry name" value="FLAVODOXIN_LIKE"/>
    <property type="match status" value="1"/>
</dbReference>
<dbReference type="Proteomes" id="UP000270219">
    <property type="component" value="Unassembled WGS sequence"/>
</dbReference>
<evidence type="ECO:0000259" key="8">
    <source>
        <dbReference type="PROSITE" id="PS50902"/>
    </source>
</evidence>
<dbReference type="InterPro" id="IPR050619">
    <property type="entry name" value="Flavodoxin"/>
</dbReference>
<name>A0A498D476_9BACI</name>
<dbReference type="EMBL" id="RCHR01000004">
    <property type="protein sequence ID" value="RLL43636.1"/>
    <property type="molecule type" value="Genomic_DNA"/>
</dbReference>
<dbReference type="InterPro" id="IPR008254">
    <property type="entry name" value="Flavodoxin/NO_synth"/>
</dbReference>
<dbReference type="InterPro" id="IPR029039">
    <property type="entry name" value="Flavoprotein-like_sf"/>
</dbReference>
<evidence type="ECO:0000256" key="7">
    <source>
        <dbReference type="ARBA" id="ARBA00022982"/>
    </source>
</evidence>
<comment type="cofactor">
    <cofactor evidence="1">
        <name>FMN</name>
        <dbReference type="ChEBI" id="CHEBI:58210"/>
    </cofactor>
</comment>
<evidence type="ECO:0000256" key="4">
    <source>
        <dbReference type="ARBA" id="ARBA00022448"/>
    </source>
</evidence>
<evidence type="ECO:0000313" key="9">
    <source>
        <dbReference type="EMBL" id="RLL43636.1"/>
    </source>
</evidence>
<dbReference type="Gene3D" id="3.40.50.360">
    <property type="match status" value="1"/>
</dbReference>
<keyword evidence="7" id="KW-0249">Electron transport</keyword>
<reference evidence="9 10" key="1">
    <citation type="submission" date="2018-10" db="EMBL/GenBank/DDBJ databases">
        <title>Oceanobacillus sp. YLB-02 draft genome.</title>
        <authorList>
            <person name="Yu L."/>
        </authorList>
    </citation>
    <scope>NUCLEOTIDE SEQUENCE [LARGE SCALE GENOMIC DNA]</scope>
    <source>
        <strain evidence="9 10">YLB-02</strain>
    </source>
</reference>
<evidence type="ECO:0000313" key="10">
    <source>
        <dbReference type="Proteomes" id="UP000270219"/>
    </source>
</evidence>
<evidence type="ECO:0000256" key="3">
    <source>
        <dbReference type="ARBA" id="ARBA00005267"/>
    </source>
</evidence>
<feature type="domain" description="Flavodoxin-like" evidence="8">
    <location>
        <begin position="7"/>
        <end position="141"/>
    </location>
</feature>
<dbReference type="InterPro" id="IPR010088">
    <property type="entry name" value="RNR_flavodoxin"/>
</dbReference>
<proteinExistence type="inferred from homology"/>
<keyword evidence="4" id="KW-0813">Transport</keyword>
<dbReference type="SUPFAM" id="SSF52218">
    <property type="entry name" value="Flavoproteins"/>
    <property type="match status" value="1"/>
</dbReference>
<dbReference type="NCBIfam" id="NF006747">
    <property type="entry name" value="PRK09271.1"/>
    <property type="match status" value="1"/>
</dbReference>
<evidence type="ECO:0000256" key="6">
    <source>
        <dbReference type="ARBA" id="ARBA00022643"/>
    </source>
</evidence>
<keyword evidence="6" id="KW-0288">FMN</keyword>
<gene>
    <name evidence="9" type="ORF">D8M04_11980</name>
</gene>
<comment type="function">
    <text evidence="2">Low-potential electron donor to a number of redox enzymes.</text>
</comment>
<sequence length="156" mass="17583">MVSKLKAAICYLSYSGNTEEVAELISSTLNQKGFELDMHRIGIDAPIDPKSYDYLFLGTFTWEMGSTPDEVKEFILEIGYKPQNMYIFGTGDTQFGGDDLFCKAVDKLVKFYKSKQTGLKIEQSPRGVQESKVRGWVEGVVKHAIEKGENIRTYTS</sequence>
<comment type="similarity">
    <text evidence="3">Belongs to the flavodoxin family.</text>
</comment>
<evidence type="ECO:0000256" key="1">
    <source>
        <dbReference type="ARBA" id="ARBA00001917"/>
    </source>
</evidence>
<dbReference type="PANTHER" id="PTHR42809:SF1">
    <property type="entry name" value="FLAVODOXIN 1"/>
    <property type="match status" value="1"/>
</dbReference>
<keyword evidence="10" id="KW-1185">Reference proteome</keyword>